<dbReference type="InterPro" id="IPR043502">
    <property type="entry name" value="DNA/RNA_pol_sf"/>
</dbReference>
<evidence type="ECO:0000256" key="1">
    <source>
        <dbReference type="ARBA" id="ARBA00023268"/>
    </source>
</evidence>
<dbReference type="Pfam" id="PF24626">
    <property type="entry name" value="SH3_Tf2-1"/>
    <property type="match status" value="1"/>
</dbReference>
<dbReference type="SUPFAM" id="SSF56672">
    <property type="entry name" value="DNA/RNA polymerases"/>
    <property type="match status" value="2"/>
</dbReference>
<keyword evidence="6" id="KW-1185">Reference proteome</keyword>
<dbReference type="Gene3D" id="3.30.420.10">
    <property type="entry name" value="Ribonuclease H-like superfamily/Ribonuclease H"/>
    <property type="match status" value="1"/>
</dbReference>
<feature type="domain" description="Tf2-1-like SH3-like" evidence="4">
    <location>
        <begin position="724"/>
        <end position="784"/>
    </location>
</feature>
<keyword evidence="1" id="KW-0511">Multifunctional enzyme</keyword>
<feature type="domain" description="Reverse transcriptase/retrotransposon-derived protein RNase H-like" evidence="3">
    <location>
        <begin position="435"/>
        <end position="505"/>
    </location>
</feature>
<evidence type="ECO:0000256" key="2">
    <source>
        <dbReference type="SAM" id="MobiDB-lite"/>
    </source>
</evidence>
<feature type="compositionally biased region" description="Polar residues" evidence="2">
    <location>
        <begin position="181"/>
        <end position="195"/>
    </location>
</feature>
<reference evidence="5" key="2">
    <citation type="submission" date="2019-01" db="UniProtKB">
        <authorList>
            <consortium name="EnsemblPlants"/>
        </authorList>
    </citation>
    <scope>IDENTIFICATION</scope>
    <source>
        <strain evidence="5">cv. Heinz 1706</strain>
    </source>
</reference>
<accession>A0A3Q7IGU5</accession>
<dbReference type="SUPFAM" id="SSF53098">
    <property type="entry name" value="Ribonuclease H-like"/>
    <property type="match status" value="1"/>
</dbReference>
<sequence length="784" mass="89338">MASRMEGRVEQVETNLTWLREDIRKLEGWFQEMTEPLARIEAQGRIKMEEASPSQTRSVENEEEECNFNWAEDKDGKNGKITGSKCLFGRKSLKMVLLDGVSTTNVSIITMFCEDFEKVSASIKEASDGMVYGVFFKWDERGNSIKNDFVTVSNLKGDNGDVSKRVENNIESLDSRARAASRNTDSPVHTTTKSTSFNGTALAKSEGQFRRLSDSKFAQKRELGLFFRCADKFVPDHHSKNRQLNLLISSEAPNIDEDETEEFFESSGEDVVEGEMKGTMMVLNMNSILGLTEKTKGFEVTIGNGQQVSGSEVCKEALGLPPRHSWDHAITLQSGAQPPNIRPYRYPHSQKAEIERLVKEMLALKLEYLGHIISSEGVQAEPSMIDNMISWPSPRDIKSLRGFSVLTEYYRKFVKDYGKISAPLTDLLKKDAFSWGERALQAFDALKLAMTQVSVLVMPNFSQPSVIEVDASEFGVGSILMTEVMDENQQKWVSKRMVHKFEIKYKPSVENKEAIRGIFTHIKGYPRISTRRVTPTFTYTSSCVGLQPLPIPHHVREDVSMDFIIRLPKLQRFDTILVEVDHPTKYANFIPLSHPFNAKDVEVVFIKEVVKFHGFPNSIVSDRDRELFKLAGTTIRYRSSYHPETDEQTKVVTMSLETYLCCIAGENPKERSHWLSWAEYWFNTFFNRSAGMTPFKAFYGKDPSSIFHMDDTTSLIEEVNEQIGEVVYLKLRPYKLRSLAKKINEKHSPHFYGTYKILEKIGSVGYRLELQVGTRIHSVFHVSQ</sequence>
<proteinExistence type="predicted"/>
<dbReference type="STRING" id="4081.A0A3Q7IGU5"/>
<evidence type="ECO:0000259" key="4">
    <source>
        <dbReference type="Pfam" id="PF24626"/>
    </source>
</evidence>
<dbReference type="Gene3D" id="3.30.70.270">
    <property type="match status" value="1"/>
</dbReference>
<dbReference type="PANTHER" id="PTHR37984:SF5">
    <property type="entry name" value="PROTEIN NYNRIN-LIKE"/>
    <property type="match status" value="1"/>
</dbReference>
<dbReference type="Gramene" id="Solyc10g052647.1.1">
    <property type="protein sequence ID" value="Solyc10g052647.1.1"/>
    <property type="gene ID" value="Solyc10g052647.1"/>
</dbReference>
<dbReference type="Gene3D" id="3.10.10.10">
    <property type="entry name" value="HIV Type 1 Reverse Transcriptase, subunit A, domain 1"/>
    <property type="match status" value="1"/>
</dbReference>
<dbReference type="InterPro" id="IPR012337">
    <property type="entry name" value="RNaseH-like_sf"/>
</dbReference>
<dbReference type="PANTHER" id="PTHR37984">
    <property type="entry name" value="PROTEIN CBG26694"/>
    <property type="match status" value="1"/>
</dbReference>
<dbReference type="Proteomes" id="UP000004994">
    <property type="component" value="Chromosome 10"/>
</dbReference>
<dbReference type="InParanoid" id="A0A3Q7IGU5"/>
<dbReference type="Pfam" id="PF17919">
    <property type="entry name" value="RT_RNaseH_2"/>
    <property type="match status" value="1"/>
</dbReference>
<protein>
    <submittedName>
        <fullName evidence="5">Uncharacterized protein</fullName>
    </submittedName>
</protein>
<dbReference type="GO" id="GO:0003824">
    <property type="term" value="F:catalytic activity"/>
    <property type="evidence" value="ECO:0007669"/>
    <property type="project" value="UniProtKB-KW"/>
</dbReference>
<evidence type="ECO:0000313" key="5">
    <source>
        <dbReference type="EnsemblPlants" id="Solyc10g052647.1.1"/>
    </source>
</evidence>
<feature type="region of interest" description="Disordered" evidence="2">
    <location>
        <begin position="175"/>
        <end position="195"/>
    </location>
</feature>
<dbReference type="GO" id="GO:0003676">
    <property type="term" value="F:nucleic acid binding"/>
    <property type="evidence" value="ECO:0007669"/>
    <property type="project" value="InterPro"/>
</dbReference>
<name>A0A3Q7IGU5_SOLLC</name>
<dbReference type="AlphaFoldDB" id="A0A3Q7IGU5"/>
<dbReference type="InterPro" id="IPR050951">
    <property type="entry name" value="Retrovirus_Pol_polyprotein"/>
</dbReference>
<organism evidence="5">
    <name type="scientific">Solanum lycopersicum</name>
    <name type="common">Tomato</name>
    <name type="synonym">Lycopersicon esculentum</name>
    <dbReference type="NCBI Taxonomy" id="4081"/>
    <lineage>
        <taxon>Eukaryota</taxon>
        <taxon>Viridiplantae</taxon>
        <taxon>Streptophyta</taxon>
        <taxon>Embryophyta</taxon>
        <taxon>Tracheophyta</taxon>
        <taxon>Spermatophyta</taxon>
        <taxon>Magnoliopsida</taxon>
        <taxon>eudicotyledons</taxon>
        <taxon>Gunneridae</taxon>
        <taxon>Pentapetalae</taxon>
        <taxon>asterids</taxon>
        <taxon>lamiids</taxon>
        <taxon>Solanales</taxon>
        <taxon>Solanaceae</taxon>
        <taxon>Solanoideae</taxon>
        <taxon>Solaneae</taxon>
        <taxon>Solanum</taxon>
        <taxon>Solanum subgen. Lycopersicon</taxon>
    </lineage>
</organism>
<dbReference type="InterPro" id="IPR043128">
    <property type="entry name" value="Rev_trsase/Diguanyl_cyclase"/>
</dbReference>
<dbReference type="InterPro" id="IPR036397">
    <property type="entry name" value="RNaseH_sf"/>
</dbReference>
<dbReference type="InterPro" id="IPR041577">
    <property type="entry name" value="RT_RNaseH_2"/>
</dbReference>
<reference evidence="5" key="1">
    <citation type="journal article" date="2012" name="Nature">
        <title>The tomato genome sequence provides insights into fleshy fruit evolution.</title>
        <authorList>
            <consortium name="Tomato Genome Consortium"/>
        </authorList>
    </citation>
    <scope>NUCLEOTIDE SEQUENCE [LARGE SCALE GENOMIC DNA]</scope>
    <source>
        <strain evidence="5">cv. Heinz 1706</strain>
    </source>
</reference>
<dbReference type="FunFam" id="3.30.70.270:FF:000020">
    <property type="entry name" value="Transposon Tf2-6 polyprotein-like Protein"/>
    <property type="match status" value="1"/>
</dbReference>
<dbReference type="InterPro" id="IPR056924">
    <property type="entry name" value="SH3_Tf2-1"/>
</dbReference>
<evidence type="ECO:0000259" key="3">
    <source>
        <dbReference type="Pfam" id="PF17919"/>
    </source>
</evidence>
<evidence type="ECO:0000313" key="6">
    <source>
        <dbReference type="Proteomes" id="UP000004994"/>
    </source>
</evidence>
<dbReference type="EnsemblPlants" id="Solyc10g052647.1.1">
    <property type="protein sequence ID" value="Solyc10g052647.1.1"/>
    <property type="gene ID" value="Solyc10g052647.1"/>
</dbReference>